<gene>
    <name evidence="2" type="ORF">CLV40_12155</name>
</gene>
<evidence type="ECO:0000313" key="2">
    <source>
        <dbReference type="EMBL" id="PPK64191.1"/>
    </source>
</evidence>
<dbReference type="Proteomes" id="UP000239203">
    <property type="component" value="Unassembled WGS sequence"/>
</dbReference>
<keyword evidence="3" id="KW-1185">Reference proteome</keyword>
<dbReference type="Gene3D" id="3.40.50.300">
    <property type="entry name" value="P-loop containing nucleotide triphosphate hydrolases"/>
    <property type="match status" value="1"/>
</dbReference>
<organism evidence="2 3">
    <name type="scientific">Actinokineospora auranticolor</name>
    <dbReference type="NCBI Taxonomy" id="155976"/>
    <lineage>
        <taxon>Bacteria</taxon>
        <taxon>Bacillati</taxon>
        <taxon>Actinomycetota</taxon>
        <taxon>Actinomycetes</taxon>
        <taxon>Pseudonocardiales</taxon>
        <taxon>Pseudonocardiaceae</taxon>
        <taxon>Actinokineospora</taxon>
    </lineage>
</organism>
<proteinExistence type="predicted"/>
<sequence>MREPAITFSGALKILGHHDHKWLTRLNTLFGGILLATGAAPEAWTISKLWGWVDQKNESTTLLRQSLDTVQTRLTRTDGLARHELVVAAHTTIVLAAFFNTLRDRDHELYKQAAITNREKVMLAQNDWPRHGEPLVRHLYTAEVPIPSGTRGFEENVAAVRTWASACLERATAFLAGLDIDTPQDQSTDTFAVDVAGRYRSDYLTLAKTVPEFKVWSDTAEHSATRTVLARLESLLTTPGAGTVTDLREQLGNINRAELARPVIDANTDGYGIDAVFPSVDDIFITPHFRLTQSGPHSRLSDESWWRDVPLGGDLDLTLAQHFSSPEATRRPMLVLGDPGAGKSLLTKVLAARLPVDTYTVIRVPLRHVDADAEIWEQVQKSLASASHNDIQWPILATQTTNTIRVVLLDGLDELLQATTHDRRTYLTEVKRFQEREADLGHPVSVIVTSRTLVVDRVRVPADCPVIKLAEFNNGQIGEWIHIWNQANPALPMTADLSEPQRDMARQPLLLLMLTLYLVDPQTTTKEELSKAGLYRQLLNTYARREATKQAGRPLSGAELDQAAHEQWLRLSAAALGMFNRGRQSITAADLTKDMDALGVEAADGHRVLGEFFFVHDNKAIAAGEVHSYEFLHATIAEYLVAARAVEVLCRMAQVAYGLGYPQEPQDDELFTLFSHEPFAIQPPTTSFIKDELSHLDPHDRDHVSRALRQLLATFRERQTRRQFTEYRPLPLDAIRTMAAYSANLFILAATNSETLHLAEIWPDDDVLGPWQQVVSLWEAGLDAIGLRGLLDLLSFSAIDGTLRSDSAGLRRDFTLDLASLRGESEIEIYFGRTLTDPTGFFPESAMRSKYFTATTLLRLMIGDINNTYEPEDYLDGLTEIDDPAMHEQLFAVFSRIGATISSYFAYELLGILTRNPAPINAHYTALAVAEAAHPGLLEELQSSREDWRTGWAEIVDQAIAADPLKFSATAQYLASLDTNAWWKLVGQLS</sequence>
<reference evidence="2 3" key="1">
    <citation type="submission" date="2018-02" db="EMBL/GenBank/DDBJ databases">
        <title>Genomic Encyclopedia of Archaeal and Bacterial Type Strains, Phase II (KMG-II): from individual species to whole genera.</title>
        <authorList>
            <person name="Goeker M."/>
        </authorList>
    </citation>
    <scope>NUCLEOTIDE SEQUENCE [LARGE SCALE GENOMIC DNA]</scope>
    <source>
        <strain evidence="2 3">YU 961-1</strain>
    </source>
</reference>
<name>A0A2S6GG69_9PSEU</name>
<dbReference type="PANTHER" id="PTHR46312:SF2">
    <property type="entry name" value="NUCLEOTIDE-BINDING OLIGOMERIZATION DOMAIN-CONTAINING PROTEIN 2-LIKE"/>
    <property type="match status" value="1"/>
</dbReference>
<feature type="domain" description="NACHT N-terminal Helical" evidence="1">
    <location>
        <begin position="4"/>
        <end position="221"/>
    </location>
</feature>
<dbReference type="EMBL" id="PTIX01000021">
    <property type="protein sequence ID" value="PPK64191.1"/>
    <property type="molecule type" value="Genomic_DNA"/>
</dbReference>
<dbReference type="InterPro" id="IPR054567">
    <property type="entry name" value="NNH7"/>
</dbReference>
<protein>
    <submittedName>
        <fullName evidence="2">ATPase family protein associated with various cellular activities (AAA)</fullName>
    </submittedName>
</protein>
<evidence type="ECO:0000259" key="1">
    <source>
        <dbReference type="Pfam" id="PF22738"/>
    </source>
</evidence>
<evidence type="ECO:0000313" key="3">
    <source>
        <dbReference type="Proteomes" id="UP000239203"/>
    </source>
</evidence>
<dbReference type="SUPFAM" id="SSF52540">
    <property type="entry name" value="P-loop containing nucleoside triphosphate hydrolases"/>
    <property type="match status" value="1"/>
</dbReference>
<dbReference type="RefSeq" id="WP_104482126.1">
    <property type="nucleotide sequence ID" value="NZ_CP154825.1"/>
</dbReference>
<dbReference type="InterPro" id="IPR027417">
    <property type="entry name" value="P-loop_NTPase"/>
</dbReference>
<dbReference type="AlphaFoldDB" id="A0A2S6GG69"/>
<dbReference type="OrthoDB" id="419933at2"/>
<dbReference type="PANTHER" id="PTHR46312">
    <property type="entry name" value="NACHT DOMAIN-CONTAINING PROTEIN"/>
    <property type="match status" value="1"/>
</dbReference>
<accession>A0A2S6GG69</accession>
<comment type="caution">
    <text evidence="2">The sequence shown here is derived from an EMBL/GenBank/DDBJ whole genome shotgun (WGS) entry which is preliminary data.</text>
</comment>
<dbReference type="Pfam" id="PF22738">
    <property type="entry name" value="NNH7"/>
    <property type="match status" value="1"/>
</dbReference>